<organism evidence="1 2">
    <name type="scientific">Trichonephila clavata</name>
    <name type="common">Joro spider</name>
    <name type="synonym">Nephila clavata</name>
    <dbReference type="NCBI Taxonomy" id="2740835"/>
    <lineage>
        <taxon>Eukaryota</taxon>
        <taxon>Metazoa</taxon>
        <taxon>Ecdysozoa</taxon>
        <taxon>Arthropoda</taxon>
        <taxon>Chelicerata</taxon>
        <taxon>Arachnida</taxon>
        <taxon>Araneae</taxon>
        <taxon>Araneomorphae</taxon>
        <taxon>Entelegynae</taxon>
        <taxon>Araneoidea</taxon>
        <taxon>Nephilidae</taxon>
        <taxon>Trichonephila</taxon>
    </lineage>
</organism>
<dbReference type="AlphaFoldDB" id="A0A8X6LWA1"/>
<evidence type="ECO:0000313" key="2">
    <source>
        <dbReference type="Proteomes" id="UP000887116"/>
    </source>
</evidence>
<name>A0A8X6LWA1_TRICU</name>
<comment type="caution">
    <text evidence="1">The sequence shown here is derived from an EMBL/GenBank/DDBJ whole genome shotgun (WGS) entry which is preliminary data.</text>
</comment>
<keyword evidence="1" id="KW-0813">Transport</keyword>
<accession>A0A8X6LWA1</accession>
<reference evidence="1" key="1">
    <citation type="submission" date="2020-07" db="EMBL/GenBank/DDBJ databases">
        <title>Multicomponent nature underlies the extraordinary mechanical properties of spider dragline silk.</title>
        <authorList>
            <person name="Kono N."/>
            <person name="Nakamura H."/>
            <person name="Mori M."/>
            <person name="Yoshida Y."/>
            <person name="Ohtoshi R."/>
            <person name="Malay A.D."/>
            <person name="Moran D.A.P."/>
            <person name="Tomita M."/>
            <person name="Numata K."/>
            <person name="Arakawa K."/>
        </authorList>
    </citation>
    <scope>NUCLEOTIDE SEQUENCE</scope>
</reference>
<keyword evidence="2" id="KW-1185">Reference proteome</keyword>
<protein>
    <submittedName>
        <fullName evidence="1">Potassium channel subfamily K member 18</fullName>
    </submittedName>
</protein>
<keyword evidence="1" id="KW-0406">Ion transport</keyword>
<dbReference type="Gene3D" id="1.10.287.70">
    <property type="match status" value="1"/>
</dbReference>
<dbReference type="EMBL" id="BMAO01008292">
    <property type="protein sequence ID" value="GFR22329.1"/>
    <property type="molecule type" value="Genomic_DNA"/>
</dbReference>
<proteinExistence type="predicted"/>
<sequence length="112" mass="13187">MGAFTFEALEADNERSKRIQMRDEEERVIDNLWQLTMSGEVLNESKWTENATQTLKNFEMKLVKAMRKMGTTAMRIRPICSGHFRAFCILYCHHNDGEYQILFSSWNVKNMS</sequence>
<dbReference type="OrthoDB" id="297496at2759"/>
<gene>
    <name evidence="1" type="primary">X975_17106</name>
    <name evidence="1" type="ORF">TNCT_485551</name>
</gene>
<evidence type="ECO:0000313" key="1">
    <source>
        <dbReference type="EMBL" id="GFR22329.1"/>
    </source>
</evidence>
<keyword evidence="1" id="KW-0407">Ion channel</keyword>
<dbReference type="Proteomes" id="UP000887116">
    <property type="component" value="Unassembled WGS sequence"/>
</dbReference>
<dbReference type="GO" id="GO:0034220">
    <property type="term" value="P:monoatomic ion transmembrane transport"/>
    <property type="evidence" value="ECO:0007669"/>
    <property type="project" value="UniProtKB-KW"/>
</dbReference>